<evidence type="ECO:0000313" key="6">
    <source>
        <dbReference type="EMBL" id="TPG13519.1"/>
    </source>
</evidence>
<dbReference type="GO" id="GO:0005829">
    <property type="term" value="C:cytosol"/>
    <property type="evidence" value="ECO:0007669"/>
    <property type="project" value="TreeGrafter"/>
</dbReference>
<dbReference type="InterPro" id="IPR011053">
    <property type="entry name" value="Single_hybrid_motif"/>
</dbReference>
<dbReference type="PROSITE" id="PS50968">
    <property type="entry name" value="BIOTINYL_LIPOYL"/>
    <property type="match status" value="1"/>
</dbReference>
<dbReference type="Proteomes" id="UP000318413">
    <property type="component" value="Unassembled WGS sequence"/>
</dbReference>
<keyword evidence="7" id="KW-1185">Reference proteome</keyword>
<dbReference type="RefSeq" id="WP_140868565.1">
    <property type="nucleotide sequence ID" value="NZ_RCZK01000003.1"/>
</dbReference>
<dbReference type="InterPro" id="IPR017453">
    <property type="entry name" value="GCV_H_sub"/>
</dbReference>
<organism evidence="6 7">
    <name type="scientific">Sphingomonas oligophenolica</name>
    <dbReference type="NCBI Taxonomy" id="301154"/>
    <lineage>
        <taxon>Bacteria</taxon>
        <taxon>Pseudomonadati</taxon>
        <taxon>Pseudomonadota</taxon>
        <taxon>Alphaproteobacteria</taxon>
        <taxon>Sphingomonadales</taxon>
        <taxon>Sphingomonadaceae</taxon>
        <taxon>Sphingomonas</taxon>
    </lineage>
</organism>
<dbReference type="InterPro" id="IPR002930">
    <property type="entry name" value="GCV_H"/>
</dbReference>
<dbReference type="CDD" id="cd06848">
    <property type="entry name" value="GCS_H"/>
    <property type="match status" value="1"/>
</dbReference>
<gene>
    <name evidence="3 6" type="primary">gcvH</name>
    <name evidence="6" type="ORF">EAH84_04780</name>
</gene>
<comment type="subunit">
    <text evidence="3">The glycine cleavage system is composed of four proteins: P, T, L and H.</text>
</comment>
<dbReference type="PROSITE" id="PS00189">
    <property type="entry name" value="LIPOYL"/>
    <property type="match status" value="1"/>
</dbReference>
<comment type="cofactor">
    <cofactor evidence="3">
        <name>(R)-lipoate</name>
        <dbReference type="ChEBI" id="CHEBI:83088"/>
    </cofactor>
    <text evidence="3">Binds 1 lipoyl cofactor covalently.</text>
</comment>
<evidence type="ECO:0000256" key="3">
    <source>
        <dbReference type="HAMAP-Rule" id="MF_00272"/>
    </source>
</evidence>
<dbReference type="InterPro" id="IPR003016">
    <property type="entry name" value="2-oxoA_DH_lipoyl-BS"/>
</dbReference>
<comment type="similarity">
    <text evidence="1 3">Belongs to the GcvH family.</text>
</comment>
<dbReference type="EMBL" id="RCZK01000003">
    <property type="protein sequence ID" value="TPG13519.1"/>
    <property type="molecule type" value="Genomic_DNA"/>
</dbReference>
<evidence type="ECO:0000256" key="4">
    <source>
        <dbReference type="PIRSR" id="PIRSR617453-50"/>
    </source>
</evidence>
<evidence type="ECO:0000256" key="1">
    <source>
        <dbReference type="ARBA" id="ARBA00009249"/>
    </source>
</evidence>
<keyword evidence="2 3" id="KW-0450">Lipoyl</keyword>
<dbReference type="AlphaFoldDB" id="A0A502CN04"/>
<comment type="caution">
    <text evidence="6">The sequence shown here is derived from an EMBL/GenBank/DDBJ whole genome shotgun (WGS) entry which is preliminary data.</text>
</comment>
<dbReference type="GO" id="GO:0009249">
    <property type="term" value="P:protein lipoylation"/>
    <property type="evidence" value="ECO:0007669"/>
    <property type="project" value="TreeGrafter"/>
</dbReference>
<name>A0A502CN04_9SPHN</name>
<accession>A0A502CN04</accession>
<comment type="function">
    <text evidence="3">The glycine cleavage system catalyzes the degradation of glycine. The H protein shuttles the methylamine group of glycine from the P protein to the T protein.</text>
</comment>
<sequence>MSRYFTEDHEWVDVDGEIGTVGISDYAQGQLGDIVFVDVPEEGKSLTKGDEAAVVESVKAASDVYSPVSGTVIEGNPALADEPALVNSDAEGDGWFFKIGISDASELDELMDEGAYEAFVAKL</sequence>
<evidence type="ECO:0000256" key="2">
    <source>
        <dbReference type="ARBA" id="ARBA00022823"/>
    </source>
</evidence>
<dbReference type="InterPro" id="IPR000089">
    <property type="entry name" value="Biotin_lipoyl"/>
</dbReference>
<dbReference type="Gene3D" id="2.40.50.100">
    <property type="match status" value="1"/>
</dbReference>
<dbReference type="HAMAP" id="MF_00272">
    <property type="entry name" value="GcvH"/>
    <property type="match status" value="1"/>
</dbReference>
<dbReference type="SUPFAM" id="SSF51230">
    <property type="entry name" value="Single hybrid motif"/>
    <property type="match status" value="1"/>
</dbReference>
<dbReference type="NCBIfam" id="NF002270">
    <property type="entry name" value="PRK01202.1"/>
    <property type="match status" value="1"/>
</dbReference>
<dbReference type="NCBIfam" id="TIGR00527">
    <property type="entry name" value="gcvH"/>
    <property type="match status" value="1"/>
</dbReference>
<evidence type="ECO:0000259" key="5">
    <source>
        <dbReference type="PROSITE" id="PS50968"/>
    </source>
</evidence>
<reference evidence="6 7" key="1">
    <citation type="journal article" date="2019" name="Environ. Microbiol.">
        <title>Species interactions and distinct microbial communities in high Arctic permafrost affected cryosols are associated with the CH4 and CO2 gas fluxes.</title>
        <authorList>
            <person name="Altshuler I."/>
            <person name="Hamel J."/>
            <person name="Turney S."/>
            <person name="Magnuson E."/>
            <person name="Levesque R."/>
            <person name="Greer C."/>
            <person name="Whyte L.G."/>
        </authorList>
    </citation>
    <scope>NUCLEOTIDE SEQUENCE [LARGE SCALE GENOMIC DNA]</scope>
    <source>
        <strain evidence="6 7">S5.1</strain>
    </source>
</reference>
<proteinExistence type="inferred from homology"/>
<dbReference type="GO" id="GO:0005960">
    <property type="term" value="C:glycine cleavage complex"/>
    <property type="evidence" value="ECO:0007669"/>
    <property type="project" value="InterPro"/>
</dbReference>
<dbReference type="OrthoDB" id="9796712at2"/>
<dbReference type="PANTHER" id="PTHR11715">
    <property type="entry name" value="GLYCINE CLEAVAGE SYSTEM H PROTEIN"/>
    <property type="match status" value="1"/>
</dbReference>
<dbReference type="Pfam" id="PF01597">
    <property type="entry name" value="GCV_H"/>
    <property type="match status" value="1"/>
</dbReference>
<feature type="domain" description="Lipoyl-binding" evidence="5">
    <location>
        <begin position="18"/>
        <end position="100"/>
    </location>
</feature>
<dbReference type="InterPro" id="IPR033753">
    <property type="entry name" value="GCV_H/Fam206"/>
</dbReference>
<protein>
    <recommendedName>
        <fullName evidence="3">Glycine cleavage system H protein</fullName>
    </recommendedName>
</protein>
<feature type="modified residue" description="N6-lipoyllysine" evidence="3 4">
    <location>
        <position position="59"/>
    </location>
</feature>
<dbReference type="PANTHER" id="PTHR11715:SF3">
    <property type="entry name" value="GLYCINE CLEAVAGE SYSTEM H PROTEIN-RELATED"/>
    <property type="match status" value="1"/>
</dbReference>
<evidence type="ECO:0000313" key="7">
    <source>
        <dbReference type="Proteomes" id="UP000318413"/>
    </source>
</evidence>
<dbReference type="GO" id="GO:0019464">
    <property type="term" value="P:glycine decarboxylation via glycine cleavage system"/>
    <property type="evidence" value="ECO:0007669"/>
    <property type="project" value="UniProtKB-UniRule"/>
</dbReference>